<keyword evidence="9 15" id="KW-0326">Glycosidase</keyword>
<evidence type="ECO:0000256" key="13">
    <source>
        <dbReference type="ARBA" id="ARBA00038933"/>
    </source>
</evidence>
<keyword evidence="4" id="KW-0732">Signal</keyword>
<dbReference type="InterPro" id="IPR011050">
    <property type="entry name" value="Pectin_lyase_fold/virulence"/>
</dbReference>
<keyword evidence="5 15" id="KW-0378">Hydrolase</keyword>
<evidence type="ECO:0000256" key="5">
    <source>
        <dbReference type="ARBA" id="ARBA00022801"/>
    </source>
</evidence>
<evidence type="ECO:0000256" key="3">
    <source>
        <dbReference type="ARBA" id="ARBA00022525"/>
    </source>
</evidence>
<dbReference type="Pfam" id="PF00295">
    <property type="entry name" value="Glyco_hydro_28"/>
    <property type="match status" value="1"/>
</dbReference>
<dbReference type="HOGENOM" id="CLU_016031_1_1_1"/>
<dbReference type="PANTHER" id="PTHR31736:SF12">
    <property type="entry name" value="EXO-POLYGALACTURONASE, PUTATIVE-RELATED"/>
    <property type="match status" value="1"/>
</dbReference>
<name>A0A0C3S537_PHLG1</name>
<comment type="similarity">
    <text evidence="2 15">Belongs to the glycosyl hydrolase 28 family.</text>
</comment>
<dbReference type="GO" id="GO:0005576">
    <property type="term" value="C:extracellular region"/>
    <property type="evidence" value="ECO:0007669"/>
    <property type="project" value="UniProtKB-SubCell"/>
</dbReference>
<keyword evidence="6" id="KW-1015">Disulfide bond</keyword>
<reference evidence="16 17" key="1">
    <citation type="journal article" date="2014" name="PLoS Genet.">
        <title>Analysis of the Phlebiopsis gigantea genome, transcriptome and secretome provides insight into its pioneer colonization strategies of wood.</title>
        <authorList>
            <person name="Hori C."/>
            <person name="Ishida T."/>
            <person name="Igarashi K."/>
            <person name="Samejima M."/>
            <person name="Suzuki H."/>
            <person name="Master E."/>
            <person name="Ferreira P."/>
            <person name="Ruiz-Duenas F.J."/>
            <person name="Held B."/>
            <person name="Canessa P."/>
            <person name="Larrondo L.F."/>
            <person name="Schmoll M."/>
            <person name="Druzhinina I.S."/>
            <person name="Kubicek C.P."/>
            <person name="Gaskell J.A."/>
            <person name="Kersten P."/>
            <person name="St John F."/>
            <person name="Glasner J."/>
            <person name="Sabat G."/>
            <person name="Splinter BonDurant S."/>
            <person name="Syed K."/>
            <person name="Yadav J."/>
            <person name="Mgbeahuruike A.C."/>
            <person name="Kovalchuk A."/>
            <person name="Asiegbu F.O."/>
            <person name="Lackner G."/>
            <person name="Hoffmeister D."/>
            <person name="Rencoret J."/>
            <person name="Gutierrez A."/>
            <person name="Sun H."/>
            <person name="Lindquist E."/>
            <person name="Barry K."/>
            <person name="Riley R."/>
            <person name="Grigoriev I.V."/>
            <person name="Henrissat B."/>
            <person name="Kues U."/>
            <person name="Berka R.M."/>
            <person name="Martinez A.T."/>
            <person name="Covert S.F."/>
            <person name="Blanchette R.A."/>
            <person name="Cullen D."/>
        </authorList>
    </citation>
    <scope>NUCLEOTIDE SEQUENCE [LARGE SCALE GENOMIC DNA]</scope>
    <source>
        <strain evidence="16 17">11061_1 CR5-6</strain>
    </source>
</reference>
<dbReference type="Gene3D" id="2.160.20.10">
    <property type="entry name" value="Single-stranded right-handed beta-helix, Pectin lyase-like"/>
    <property type="match status" value="1"/>
</dbReference>
<comment type="subcellular location">
    <subcellularLocation>
        <location evidence="1">Secreted</location>
    </subcellularLocation>
</comment>
<evidence type="ECO:0000256" key="1">
    <source>
        <dbReference type="ARBA" id="ARBA00004613"/>
    </source>
</evidence>
<dbReference type="GO" id="GO:0000272">
    <property type="term" value="P:polysaccharide catabolic process"/>
    <property type="evidence" value="ECO:0007669"/>
    <property type="project" value="UniProtKB-KW"/>
</dbReference>
<evidence type="ECO:0000256" key="12">
    <source>
        <dbReference type="ARBA" id="ARBA00037312"/>
    </source>
</evidence>
<gene>
    <name evidence="16" type="ORF">PHLGIDRAFT_121738</name>
</gene>
<comment type="catalytic activity">
    <reaction evidence="14">
        <text>[(1-&gt;4)-alpha-D-galacturonosyl](n) + H2O = alpha-D-galacturonate + [(1-&gt;4)-alpha-D-galacturonosyl](n-1)</text>
        <dbReference type="Rhea" id="RHEA:14117"/>
        <dbReference type="Rhea" id="RHEA-COMP:14570"/>
        <dbReference type="Rhea" id="RHEA-COMP:14572"/>
        <dbReference type="ChEBI" id="CHEBI:15377"/>
        <dbReference type="ChEBI" id="CHEBI:58658"/>
        <dbReference type="ChEBI" id="CHEBI:140523"/>
        <dbReference type="EC" id="3.2.1.67"/>
    </reaction>
</comment>
<evidence type="ECO:0000256" key="4">
    <source>
        <dbReference type="ARBA" id="ARBA00022729"/>
    </source>
</evidence>
<evidence type="ECO:0000256" key="11">
    <source>
        <dbReference type="ARBA" id="ARBA00023326"/>
    </source>
</evidence>
<dbReference type="AlphaFoldDB" id="A0A0C3S537"/>
<protein>
    <recommendedName>
        <fullName evidence="13">galacturonan 1,4-alpha-galacturonidase</fullName>
        <ecNumber evidence="13">3.2.1.67</ecNumber>
    </recommendedName>
</protein>
<dbReference type="PANTHER" id="PTHR31736">
    <property type="match status" value="1"/>
</dbReference>
<evidence type="ECO:0000256" key="8">
    <source>
        <dbReference type="ARBA" id="ARBA00023277"/>
    </source>
</evidence>
<evidence type="ECO:0000256" key="9">
    <source>
        <dbReference type="ARBA" id="ARBA00023295"/>
    </source>
</evidence>
<dbReference type="GO" id="GO:0071555">
    <property type="term" value="P:cell wall organization"/>
    <property type="evidence" value="ECO:0007669"/>
    <property type="project" value="UniProtKB-KW"/>
</dbReference>
<dbReference type="OrthoDB" id="187139at2759"/>
<keyword evidence="3" id="KW-0964">Secreted</keyword>
<dbReference type="InterPro" id="IPR012334">
    <property type="entry name" value="Pectin_lyas_fold"/>
</dbReference>
<evidence type="ECO:0000256" key="10">
    <source>
        <dbReference type="ARBA" id="ARBA00023316"/>
    </source>
</evidence>
<keyword evidence="8" id="KW-0119">Carbohydrate metabolism</keyword>
<sequence length="354" mass="38366">MTWDLVDSTVDLHGYLNFAPDIQYWLNPANTYRAIIIQDQASWFVVTGRSFIINAHGAGGIRGNGQEWWSYYSANNITREDGDGRPVALSLVNVTDGIVKDFRIEQQPFWCNAVTGSKRVLYDGMFCNATNTDQRFAGTNIVPNTDGIDTYRSSDITLLNWDITCGDDCLALKGNSTNIVARDIVCRGGNGIAIGSLGQYVGMPDQLDRVLIENVQAIRLDPQVQPNMGTGLYLKSWTDTVHGVPPTGGGGGGGFVTNLVARNFTVDRVSLPIHLYQTNDGHSGDAPSTLQFSNLTFEDFTGTSLTSKVVDIECSPAVPCPGIVFKNINIQPPAGDTPSYVFVNVVNETGLPSS</sequence>
<keyword evidence="17" id="KW-1185">Reference proteome</keyword>
<dbReference type="Proteomes" id="UP000053257">
    <property type="component" value="Unassembled WGS sequence"/>
</dbReference>
<evidence type="ECO:0000256" key="7">
    <source>
        <dbReference type="ARBA" id="ARBA00023180"/>
    </source>
</evidence>
<keyword evidence="10" id="KW-0961">Cell wall biogenesis/degradation</keyword>
<evidence type="ECO:0000256" key="15">
    <source>
        <dbReference type="RuleBase" id="RU361169"/>
    </source>
</evidence>
<dbReference type="EMBL" id="KN840624">
    <property type="protein sequence ID" value="KIP03295.1"/>
    <property type="molecule type" value="Genomic_DNA"/>
</dbReference>
<comment type="function">
    <text evidence="12">Specific in hydrolyzing the terminal glycosidic bond of polygalacturonic acid and oligogalacturonates.</text>
</comment>
<organism evidence="16 17">
    <name type="scientific">Phlebiopsis gigantea (strain 11061_1 CR5-6)</name>
    <name type="common">White-rot fungus</name>
    <name type="synonym">Peniophora gigantea</name>
    <dbReference type="NCBI Taxonomy" id="745531"/>
    <lineage>
        <taxon>Eukaryota</taxon>
        <taxon>Fungi</taxon>
        <taxon>Dikarya</taxon>
        <taxon>Basidiomycota</taxon>
        <taxon>Agaricomycotina</taxon>
        <taxon>Agaricomycetes</taxon>
        <taxon>Polyporales</taxon>
        <taxon>Phanerochaetaceae</taxon>
        <taxon>Phlebiopsis</taxon>
    </lineage>
</organism>
<evidence type="ECO:0000256" key="6">
    <source>
        <dbReference type="ARBA" id="ARBA00023157"/>
    </source>
</evidence>
<dbReference type="GO" id="GO:0004650">
    <property type="term" value="F:polygalacturonase activity"/>
    <property type="evidence" value="ECO:0007669"/>
    <property type="project" value="InterPro"/>
</dbReference>
<evidence type="ECO:0000256" key="14">
    <source>
        <dbReference type="ARBA" id="ARBA00048766"/>
    </source>
</evidence>
<dbReference type="InterPro" id="IPR000743">
    <property type="entry name" value="Glyco_hydro_28"/>
</dbReference>
<dbReference type="STRING" id="745531.A0A0C3S537"/>
<evidence type="ECO:0000313" key="17">
    <source>
        <dbReference type="Proteomes" id="UP000053257"/>
    </source>
</evidence>
<evidence type="ECO:0000256" key="2">
    <source>
        <dbReference type="ARBA" id="ARBA00008834"/>
    </source>
</evidence>
<dbReference type="EC" id="3.2.1.67" evidence="13"/>
<evidence type="ECO:0000313" key="16">
    <source>
        <dbReference type="EMBL" id="KIP03295.1"/>
    </source>
</evidence>
<dbReference type="GO" id="GO:0047911">
    <property type="term" value="F:galacturan 1,4-alpha-galacturonidase activity"/>
    <property type="evidence" value="ECO:0007669"/>
    <property type="project" value="UniProtKB-EC"/>
</dbReference>
<accession>A0A0C3S537</accession>
<keyword evidence="7" id="KW-0325">Glycoprotein</keyword>
<dbReference type="SUPFAM" id="SSF51126">
    <property type="entry name" value="Pectin lyase-like"/>
    <property type="match status" value="1"/>
</dbReference>
<keyword evidence="11" id="KW-0624">Polysaccharide degradation</keyword>
<proteinExistence type="inferred from homology"/>